<dbReference type="InterPro" id="IPR000835">
    <property type="entry name" value="HTH_MarR-typ"/>
</dbReference>
<dbReference type="AlphaFoldDB" id="A0A6F8YMI7"/>
<dbReference type="PANTHER" id="PTHR38465:SF2">
    <property type="entry name" value="HTH-TYPE TRANSCRIPTIONAL REGULATOR MMPR5"/>
    <property type="match status" value="1"/>
</dbReference>
<dbReference type="InterPro" id="IPR036390">
    <property type="entry name" value="WH_DNA-bd_sf"/>
</dbReference>
<evidence type="ECO:0000256" key="1">
    <source>
        <dbReference type="ARBA" id="ARBA00023015"/>
    </source>
</evidence>
<protein>
    <submittedName>
        <fullName evidence="5">Transcriptional regulator</fullName>
    </submittedName>
</protein>
<reference evidence="5 6" key="1">
    <citation type="submission" date="2020-03" db="EMBL/GenBank/DDBJ databases">
        <title>Whole genome shotgun sequence of Phytohabitans suffuscus NBRC 105367.</title>
        <authorList>
            <person name="Komaki H."/>
            <person name="Tamura T."/>
        </authorList>
    </citation>
    <scope>NUCLEOTIDE SEQUENCE [LARGE SCALE GENOMIC DNA]</scope>
    <source>
        <strain evidence="5 6">NBRC 105367</strain>
    </source>
</reference>
<dbReference type="GO" id="GO:0003677">
    <property type="term" value="F:DNA binding"/>
    <property type="evidence" value="ECO:0007669"/>
    <property type="project" value="UniProtKB-KW"/>
</dbReference>
<dbReference type="SUPFAM" id="SSF46785">
    <property type="entry name" value="Winged helix' DNA-binding domain"/>
    <property type="match status" value="1"/>
</dbReference>
<dbReference type="Gene3D" id="1.10.287.160">
    <property type="entry name" value="HR1 repeat"/>
    <property type="match status" value="1"/>
</dbReference>
<evidence type="ECO:0000259" key="4">
    <source>
        <dbReference type="Pfam" id="PF12802"/>
    </source>
</evidence>
<sequence length="161" mass="17714">MAAERDEQVVSRFVEHFAMTMNDLGFPRMPARVLGALTVADDGALTAGQIGERLGVSPAAVSGAVRYLVQIGMVVREPVPGSRSDRYRLPDQAWYLATQQKGGTYKRVADIVQEGVEAVADPSSPSGRRLVEMRDFFLFMQDEVGELLAKWEVVRQERGSA</sequence>
<dbReference type="Gene3D" id="1.10.10.10">
    <property type="entry name" value="Winged helix-like DNA-binding domain superfamily/Winged helix DNA-binding domain"/>
    <property type="match status" value="1"/>
</dbReference>
<dbReference type="InterPro" id="IPR036388">
    <property type="entry name" value="WH-like_DNA-bd_sf"/>
</dbReference>
<keyword evidence="3" id="KW-0804">Transcription</keyword>
<proteinExistence type="predicted"/>
<dbReference type="PANTHER" id="PTHR38465">
    <property type="entry name" value="HTH-TYPE TRANSCRIPTIONAL REGULATOR MJ1563-RELATED"/>
    <property type="match status" value="1"/>
</dbReference>
<evidence type="ECO:0000313" key="5">
    <source>
        <dbReference type="EMBL" id="BCB87287.1"/>
    </source>
</evidence>
<evidence type="ECO:0000256" key="2">
    <source>
        <dbReference type="ARBA" id="ARBA00023125"/>
    </source>
</evidence>
<name>A0A6F8YMI7_9ACTN</name>
<keyword evidence="1" id="KW-0805">Transcription regulation</keyword>
<keyword evidence="2" id="KW-0238">DNA-binding</keyword>
<organism evidence="5 6">
    <name type="scientific">Phytohabitans suffuscus</name>
    <dbReference type="NCBI Taxonomy" id="624315"/>
    <lineage>
        <taxon>Bacteria</taxon>
        <taxon>Bacillati</taxon>
        <taxon>Actinomycetota</taxon>
        <taxon>Actinomycetes</taxon>
        <taxon>Micromonosporales</taxon>
        <taxon>Micromonosporaceae</taxon>
    </lineage>
</organism>
<dbReference type="Proteomes" id="UP000503011">
    <property type="component" value="Chromosome"/>
</dbReference>
<dbReference type="CDD" id="cd00090">
    <property type="entry name" value="HTH_ARSR"/>
    <property type="match status" value="1"/>
</dbReference>
<dbReference type="InterPro" id="IPR011991">
    <property type="entry name" value="ArsR-like_HTH"/>
</dbReference>
<dbReference type="InterPro" id="IPR052362">
    <property type="entry name" value="HTH-GbsR_regulator"/>
</dbReference>
<dbReference type="GO" id="GO:0003700">
    <property type="term" value="F:DNA-binding transcription factor activity"/>
    <property type="evidence" value="ECO:0007669"/>
    <property type="project" value="InterPro"/>
</dbReference>
<evidence type="ECO:0000313" key="6">
    <source>
        <dbReference type="Proteomes" id="UP000503011"/>
    </source>
</evidence>
<dbReference type="Pfam" id="PF12802">
    <property type="entry name" value="MarR_2"/>
    <property type="match status" value="1"/>
</dbReference>
<dbReference type="KEGG" id="psuu:Psuf_046000"/>
<dbReference type="RefSeq" id="WP_232074912.1">
    <property type="nucleotide sequence ID" value="NZ_AP022871.1"/>
</dbReference>
<reference evidence="5 6" key="2">
    <citation type="submission" date="2020-03" db="EMBL/GenBank/DDBJ databases">
        <authorList>
            <person name="Ichikawa N."/>
            <person name="Kimura A."/>
            <person name="Kitahashi Y."/>
            <person name="Uohara A."/>
        </authorList>
    </citation>
    <scope>NUCLEOTIDE SEQUENCE [LARGE SCALE GENOMIC DNA]</scope>
    <source>
        <strain evidence="5 6">NBRC 105367</strain>
    </source>
</reference>
<accession>A0A6F8YMI7</accession>
<keyword evidence="6" id="KW-1185">Reference proteome</keyword>
<gene>
    <name evidence="5" type="ORF">Psuf_046000</name>
</gene>
<dbReference type="EMBL" id="AP022871">
    <property type="protein sequence ID" value="BCB87287.1"/>
    <property type="molecule type" value="Genomic_DNA"/>
</dbReference>
<feature type="domain" description="HTH marR-type" evidence="4">
    <location>
        <begin position="25"/>
        <end position="82"/>
    </location>
</feature>
<evidence type="ECO:0000256" key="3">
    <source>
        <dbReference type="ARBA" id="ARBA00023163"/>
    </source>
</evidence>